<comment type="subcellular location">
    <subcellularLocation>
        <location evidence="1">Membrane</location>
        <topology evidence="1">Multi-pass membrane protein</topology>
    </subcellularLocation>
</comment>
<evidence type="ECO:0000256" key="4">
    <source>
        <dbReference type="ARBA" id="ARBA00023136"/>
    </source>
</evidence>
<comment type="caution">
    <text evidence="6">The sequence shown here is derived from an EMBL/GenBank/DDBJ whole genome shotgun (WGS) entry which is preliminary data.</text>
</comment>
<dbReference type="AlphaFoldDB" id="A0A7W7C892"/>
<dbReference type="Pfam" id="PF13564">
    <property type="entry name" value="DoxX_2"/>
    <property type="match status" value="1"/>
</dbReference>
<evidence type="ECO:0000313" key="6">
    <source>
        <dbReference type="EMBL" id="MBB4675034.1"/>
    </source>
</evidence>
<dbReference type="EMBL" id="JACHMH010000001">
    <property type="protein sequence ID" value="MBB4675034.1"/>
    <property type="molecule type" value="Genomic_DNA"/>
</dbReference>
<feature type="transmembrane region" description="Helical" evidence="5">
    <location>
        <begin position="95"/>
        <end position="113"/>
    </location>
</feature>
<feature type="transmembrane region" description="Helical" evidence="5">
    <location>
        <begin position="70"/>
        <end position="89"/>
    </location>
</feature>
<protein>
    <submittedName>
        <fullName evidence="6">Putative membrane protein YphA (DoxX/SURF4 family)</fullName>
    </submittedName>
</protein>
<evidence type="ECO:0000256" key="1">
    <source>
        <dbReference type="ARBA" id="ARBA00004141"/>
    </source>
</evidence>
<reference evidence="6 7" key="1">
    <citation type="submission" date="2020-08" db="EMBL/GenBank/DDBJ databases">
        <title>Sequencing the genomes of 1000 actinobacteria strains.</title>
        <authorList>
            <person name="Klenk H.-P."/>
        </authorList>
    </citation>
    <scope>NUCLEOTIDE SEQUENCE [LARGE SCALE GENOMIC DNA]</scope>
    <source>
        <strain evidence="6 7">DSM 44230</strain>
    </source>
</reference>
<evidence type="ECO:0000256" key="3">
    <source>
        <dbReference type="ARBA" id="ARBA00022989"/>
    </source>
</evidence>
<keyword evidence="4 5" id="KW-0472">Membrane</keyword>
<name>A0A7W7C892_9PSEU</name>
<evidence type="ECO:0000313" key="7">
    <source>
        <dbReference type="Proteomes" id="UP000533598"/>
    </source>
</evidence>
<dbReference type="RefSeq" id="WP_185001071.1">
    <property type="nucleotide sequence ID" value="NZ_BAAAUI010000033.1"/>
</dbReference>
<proteinExistence type="predicted"/>
<evidence type="ECO:0000256" key="2">
    <source>
        <dbReference type="ARBA" id="ARBA00022692"/>
    </source>
</evidence>
<sequence>MTKNRNIALWIGQVLIAALFLFGAYSKLTGDPAVVAGFAAMGLGGGMVVFVGLCELAGGIGILIPVLTRWAALGLVALLIGAVILGVAAGGPVAAVFPGVTLLLVAAVAWGRWMRVVS</sequence>
<feature type="transmembrane region" description="Helical" evidence="5">
    <location>
        <begin position="7"/>
        <end position="26"/>
    </location>
</feature>
<dbReference type="InterPro" id="IPR032808">
    <property type="entry name" value="DoxX"/>
</dbReference>
<keyword evidence="2 5" id="KW-0812">Transmembrane</keyword>
<feature type="transmembrane region" description="Helical" evidence="5">
    <location>
        <begin position="38"/>
        <end position="63"/>
    </location>
</feature>
<dbReference type="Proteomes" id="UP000533598">
    <property type="component" value="Unassembled WGS sequence"/>
</dbReference>
<organism evidence="6 7">
    <name type="scientific">Crossiella cryophila</name>
    <dbReference type="NCBI Taxonomy" id="43355"/>
    <lineage>
        <taxon>Bacteria</taxon>
        <taxon>Bacillati</taxon>
        <taxon>Actinomycetota</taxon>
        <taxon>Actinomycetes</taxon>
        <taxon>Pseudonocardiales</taxon>
        <taxon>Pseudonocardiaceae</taxon>
        <taxon>Crossiella</taxon>
    </lineage>
</organism>
<dbReference type="GO" id="GO:0016020">
    <property type="term" value="C:membrane"/>
    <property type="evidence" value="ECO:0007669"/>
    <property type="project" value="UniProtKB-SubCell"/>
</dbReference>
<accession>A0A7W7C892</accession>
<keyword evidence="3 5" id="KW-1133">Transmembrane helix</keyword>
<keyword evidence="7" id="KW-1185">Reference proteome</keyword>
<gene>
    <name evidence="6" type="ORF">HNR67_001152</name>
</gene>
<evidence type="ECO:0000256" key="5">
    <source>
        <dbReference type="SAM" id="Phobius"/>
    </source>
</evidence>